<evidence type="ECO:0000256" key="4">
    <source>
        <dbReference type="ARBA" id="ARBA00004496"/>
    </source>
</evidence>
<organism evidence="17 18">
    <name type="scientific">Vulcanisaeta distributa (strain DSM 14429 / JCM 11212 / NBRC 100878 / IC-017)</name>
    <dbReference type="NCBI Taxonomy" id="572478"/>
    <lineage>
        <taxon>Archaea</taxon>
        <taxon>Thermoproteota</taxon>
        <taxon>Thermoprotei</taxon>
        <taxon>Thermoproteales</taxon>
        <taxon>Thermoproteaceae</taxon>
        <taxon>Vulcanisaeta</taxon>
    </lineage>
</organism>
<feature type="binding site" evidence="13 14">
    <location>
        <position position="10"/>
    </location>
    <ligand>
        <name>a divalent metal cation</name>
        <dbReference type="ChEBI" id="CHEBI:60240"/>
    </ligand>
</feature>
<keyword evidence="8 13" id="KW-0963">Cytoplasm</keyword>
<dbReference type="CDD" id="cd07180">
    <property type="entry name" value="RNase_HII_archaea_like"/>
    <property type="match status" value="1"/>
</dbReference>
<evidence type="ECO:0000256" key="12">
    <source>
        <dbReference type="ARBA" id="ARBA00022801"/>
    </source>
</evidence>
<evidence type="ECO:0000256" key="10">
    <source>
        <dbReference type="ARBA" id="ARBA00022723"/>
    </source>
</evidence>
<dbReference type="GO" id="GO:0003723">
    <property type="term" value="F:RNA binding"/>
    <property type="evidence" value="ECO:0007669"/>
    <property type="project" value="UniProtKB-UniRule"/>
</dbReference>
<evidence type="ECO:0000256" key="14">
    <source>
        <dbReference type="PROSITE-ProRule" id="PRU01319"/>
    </source>
</evidence>
<evidence type="ECO:0000256" key="1">
    <source>
        <dbReference type="ARBA" id="ARBA00000077"/>
    </source>
</evidence>
<dbReference type="InterPro" id="IPR023160">
    <property type="entry name" value="RNase_HII_hlx-loop-hlx_cap_dom"/>
</dbReference>
<dbReference type="GO" id="GO:0004523">
    <property type="term" value="F:RNA-DNA hybrid ribonuclease activity"/>
    <property type="evidence" value="ECO:0007669"/>
    <property type="project" value="UniProtKB-UniRule"/>
</dbReference>
<evidence type="ECO:0000256" key="13">
    <source>
        <dbReference type="HAMAP-Rule" id="MF_00052"/>
    </source>
</evidence>
<dbReference type="EC" id="3.1.26.4" evidence="6 13"/>
<dbReference type="OrthoDB" id="33866at2157"/>
<sequence length="218" mass="24425">MQVLVGGIDEAGRGPVIGPMVMAIAVTNDMNRLKAMGIRDSKELSPAGRARLFSILKSTLNYIDYEIVEPRVIDNYVYMNALNILEVEIAIKLINRALNSVSPQVVYIDSPDPRPERYRDMVKRGVVGNVEVVAMNNADKLIPVVSAASIVAKVIRDSIIEELHREYGDFGSGYPSDPRTMAFLRDWVKRHGDLPPIVRRSWSTVRKLLSNSLDRYLS</sequence>
<evidence type="ECO:0000256" key="11">
    <source>
        <dbReference type="ARBA" id="ARBA00022759"/>
    </source>
</evidence>
<dbReference type="GO" id="GO:0032299">
    <property type="term" value="C:ribonuclease H2 complex"/>
    <property type="evidence" value="ECO:0007669"/>
    <property type="project" value="TreeGrafter"/>
</dbReference>
<accession>E1QTT8</accession>
<dbReference type="Pfam" id="PF01351">
    <property type="entry name" value="RNase_HII"/>
    <property type="match status" value="1"/>
</dbReference>
<dbReference type="Proteomes" id="UP000006681">
    <property type="component" value="Chromosome"/>
</dbReference>
<dbReference type="RefSeq" id="WP_013336730.1">
    <property type="nucleotide sequence ID" value="NC_014537.1"/>
</dbReference>
<dbReference type="Gene3D" id="3.30.420.10">
    <property type="entry name" value="Ribonuclease H-like superfamily/Ribonuclease H"/>
    <property type="match status" value="1"/>
</dbReference>
<dbReference type="PANTHER" id="PTHR10954">
    <property type="entry name" value="RIBONUCLEASE H2 SUBUNIT A"/>
    <property type="match status" value="1"/>
</dbReference>
<dbReference type="PROSITE" id="PS51975">
    <property type="entry name" value="RNASE_H_2"/>
    <property type="match status" value="1"/>
</dbReference>
<keyword evidence="13" id="KW-0464">Manganese</keyword>
<dbReference type="Gene3D" id="1.10.10.460">
    <property type="entry name" value="Ribonuclease hii. Domain 2"/>
    <property type="match status" value="1"/>
</dbReference>
<feature type="binding site" evidence="13 14">
    <location>
        <position position="9"/>
    </location>
    <ligand>
        <name>a divalent metal cation</name>
        <dbReference type="ChEBI" id="CHEBI:60240"/>
    </ligand>
</feature>
<keyword evidence="18" id="KW-1185">Reference proteome</keyword>
<evidence type="ECO:0000256" key="15">
    <source>
        <dbReference type="RuleBase" id="RU003515"/>
    </source>
</evidence>
<dbReference type="STRING" id="572478.Vdis_1627"/>
<dbReference type="HOGENOM" id="CLU_036532_0_4_2"/>
<feature type="binding site" evidence="13 14">
    <location>
        <position position="109"/>
    </location>
    <ligand>
        <name>a divalent metal cation</name>
        <dbReference type="ChEBI" id="CHEBI:60240"/>
    </ligand>
</feature>
<evidence type="ECO:0000256" key="8">
    <source>
        <dbReference type="ARBA" id="ARBA00022490"/>
    </source>
</evidence>
<proteinExistence type="inferred from homology"/>
<feature type="domain" description="RNase H type-2" evidence="16">
    <location>
        <begin position="3"/>
        <end position="214"/>
    </location>
</feature>
<evidence type="ECO:0000256" key="6">
    <source>
        <dbReference type="ARBA" id="ARBA00012180"/>
    </source>
</evidence>
<evidence type="ECO:0000313" key="17">
    <source>
        <dbReference type="EMBL" id="ADN51005.1"/>
    </source>
</evidence>
<dbReference type="HAMAP" id="MF_00052_A">
    <property type="entry name" value="RNase_HII_A"/>
    <property type="match status" value="1"/>
</dbReference>
<dbReference type="InterPro" id="IPR024567">
    <property type="entry name" value="RNase_HII/HIII_dom"/>
</dbReference>
<gene>
    <name evidence="13" type="primary">rnhB</name>
    <name evidence="17" type="ordered locus">Vdis_1627</name>
</gene>
<reference evidence="17 18" key="1">
    <citation type="journal article" date="2010" name="Stand. Genomic Sci.">
        <title>Complete genome sequence of Vulcanisaeta distributa type strain (IC-017).</title>
        <authorList>
            <person name="Mavromatis K."/>
            <person name="Sikorski J."/>
            <person name="Pabst E."/>
            <person name="Teshima H."/>
            <person name="Lapidus A."/>
            <person name="Lucas S."/>
            <person name="Nolan M."/>
            <person name="Glavina Del Rio T."/>
            <person name="Cheng J.F."/>
            <person name="Bruce D."/>
            <person name="Goodwin L."/>
            <person name="Pitluck S."/>
            <person name="Liolios K."/>
            <person name="Ivanova N."/>
            <person name="Mikhailova N."/>
            <person name="Pati A."/>
            <person name="Chen A."/>
            <person name="Palaniappan K."/>
            <person name="Land M."/>
            <person name="Hauser L."/>
            <person name="Chang Y.J."/>
            <person name="Jeffries C.D."/>
            <person name="Rohde M."/>
            <person name="Spring S."/>
            <person name="Goker M."/>
            <person name="Wirth R."/>
            <person name="Woyke T."/>
            <person name="Bristow J."/>
            <person name="Eisen J.A."/>
            <person name="Markowitz V."/>
            <person name="Hugenholtz P."/>
            <person name="Klenk H.P."/>
            <person name="Kyrpides N.C."/>
        </authorList>
    </citation>
    <scope>NUCLEOTIDE SEQUENCE [LARGE SCALE GENOMIC DNA]</scope>
    <source>
        <strain evidence="18">DSM 14429 / JCM 11212 / NBRC 100878 / IC-017</strain>
    </source>
</reference>
<comment type="function">
    <text evidence="3 13 15">Endonuclease that specifically degrades the RNA of RNA-DNA hybrids.</text>
</comment>
<comment type="cofactor">
    <cofactor evidence="2">
        <name>Mg(2+)</name>
        <dbReference type="ChEBI" id="CHEBI:18420"/>
    </cofactor>
</comment>
<dbReference type="InterPro" id="IPR004649">
    <property type="entry name" value="RNase_H2_suA"/>
</dbReference>
<evidence type="ECO:0000256" key="7">
    <source>
        <dbReference type="ARBA" id="ARBA00019179"/>
    </source>
</evidence>
<keyword evidence="10 13" id="KW-0479">Metal-binding</keyword>
<protein>
    <recommendedName>
        <fullName evidence="7 13">Ribonuclease HII</fullName>
        <shortName evidence="13">RNase HII</shortName>
        <ecNumber evidence="6 13">3.1.26.4</ecNumber>
    </recommendedName>
</protein>
<keyword evidence="11 13" id="KW-0255">Endonuclease</keyword>
<evidence type="ECO:0000256" key="3">
    <source>
        <dbReference type="ARBA" id="ARBA00004065"/>
    </source>
</evidence>
<comment type="subcellular location">
    <subcellularLocation>
        <location evidence="4 13">Cytoplasm</location>
    </subcellularLocation>
</comment>
<evidence type="ECO:0000256" key="2">
    <source>
        <dbReference type="ARBA" id="ARBA00001946"/>
    </source>
</evidence>
<dbReference type="InterPro" id="IPR012337">
    <property type="entry name" value="RNaseH-like_sf"/>
</dbReference>
<dbReference type="FunFam" id="1.10.10.460:FF:000001">
    <property type="entry name" value="Ribonuclease"/>
    <property type="match status" value="1"/>
</dbReference>
<evidence type="ECO:0000256" key="5">
    <source>
        <dbReference type="ARBA" id="ARBA00007383"/>
    </source>
</evidence>
<dbReference type="PANTHER" id="PTHR10954:SF23">
    <property type="entry name" value="RIBONUCLEASE"/>
    <property type="match status" value="1"/>
</dbReference>
<dbReference type="GO" id="GO:0043137">
    <property type="term" value="P:DNA replication, removal of RNA primer"/>
    <property type="evidence" value="ECO:0007669"/>
    <property type="project" value="TreeGrafter"/>
</dbReference>
<dbReference type="InterPro" id="IPR001352">
    <property type="entry name" value="RNase_HII/HIII"/>
</dbReference>
<dbReference type="NCBIfam" id="TIGR00729">
    <property type="entry name" value="ribonuclease HII"/>
    <property type="match status" value="1"/>
</dbReference>
<dbReference type="eggNOG" id="arCOG04121">
    <property type="taxonomic scope" value="Archaea"/>
</dbReference>
<reference evidence="18" key="2">
    <citation type="journal article" date="2010" name="Stand. Genomic Sci.">
        <title>Complete genome sequence of Vulcanisaeta distributa type strain (IC-017T).</title>
        <authorList>
            <person name="Mavromatis K."/>
            <person name="Sikorski J."/>
            <person name="Pabst E."/>
            <person name="Teshima H."/>
            <person name="Lapidus A."/>
            <person name="Lucas S."/>
            <person name="Nolan M."/>
            <person name="Glavina Del Rio T."/>
            <person name="Cheng J."/>
            <person name="Bruce D."/>
            <person name="Goodwin L."/>
            <person name="Pitluck S."/>
            <person name="Liolios K."/>
            <person name="Ivanova N."/>
            <person name="Mikhailova N."/>
            <person name="Pati A."/>
            <person name="Chen A."/>
            <person name="Palaniappan K."/>
            <person name="Land M."/>
            <person name="Hauser L."/>
            <person name="Chang Y."/>
            <person name="Jeffries C."/>
            <person name="Rohde M."/>
            <person name="Spring S."/>
            <person name="Goker M."/>
            <person name="Wirth R."/>
            <person name="Woyke T."/>
            <person name="Bristow J."/>
            <person name="Eisen J."/>
            <person name="Markowitz V."/>
            <person name="Hugenholtz P."/>
            <person name="Klenk H."/>
            <person name="Kyrpides N."/>
        </authorList>
    </citation>
    <scope>NUCLEOTIDE SEQUENCE [LARGE SCALE GENOMIC DNA]</scope>
    <source>
        <strain evidence="18">DSM 14429 / JCM 11212 / NBRC 100878 / IC-017</strain>
    </source>
</reference>
<evidence type="ECO:0000256" key="9">
    <source>
        <dbReference type="ARBA" id="ARBA00022722"/>
    </source>
</evidence>
<comment type="cofactor">
    <cofactor evidence="13 14">
        <name>Mn(2+)</name>
        <dbReference type="ChEBI" id="CHEBI:29035"/>
    </cofactor>
    <cofactor evidence="13 14">
        <name>Mg(2+)</name>
        <dbReference type="ChEBI" id="CHEBI:18420"/>
    </cofactor>
    <text evidence="13 14">Manganese or magnesium. Binds 1 divalent metal ion per monomer in the absence of substrate. May bind a second metal ion after substrate binding.</text>
</comment>
<evidence type="ECO:0000259" key="16">
    <source>
        <dbReference type="PROSITE" id="PS51975"/>
    </source>
</evidence>
<dbReference type="InterPro" id="IPR020787">
    <property type="entry name" value="RNase_HII_arc"/>
</dbReference>
<keyword evidence="12 13" id="KW-0378">Hydrolase</keyword>
<dbReference type="GO" id="GO:0006298">
    <property type="term" value="P:mismatch repair"/>
    <property type="evidence" value="ECO:0007669"/>
    <property type="project" value="TreeGrafter"/>
</dbReference>
<dbReference type="KEGG" id="vdi:Vdis_1627"/>
<comment type="catalytic activity">
    <reaction evidence="1 13 14 15">
        <text>Endonucleolytic cleavage to 5'-phosphomonoester.</text>
        <dbReference type="EC" id="3.1.26.4"/>
    </reaction>
</comment>
<name>E1QTT8_VULDI</name>
<dbReference type="AlphaFoldDB" id="E1QTT8"/>
<dbReference type="GO" id="GO:0005737">
    <property type="term" value="C:cytoplasm"/>
    <property type="evidence" value="ECO:0007669"/>
    <property type="project" value="UniProtKB-SubCell"/>
</dbReference>
<dbReference type="GeneID" id="9752566"/>
<dbReference type="GO" id="GO:0030145">
    <property type="term" value="F:manganese ion binding"/>
    <property type="evidence" value="ECO:0007669"/>
    <property type="project" value="UniProtKB-UniRule"/>
</dbReference>
<comment type="similarity">
    <text evidence="5 13 15">Belongs to the RNase HII family.</text>
</comment>
<dbReference type="InterPro" id="IPR036397">
    <property type="entry name" value="RNaseH_sf"/>
</dbReference>
<evidence type="ECO:0000313" key="18">
    <source>
        <dbReference type="Proteomes" id="UP000006681"/>
    </source>
</evidence>
<dbReference type="EMBL" id="CP002100">
    <property type="protein sequence ID" value="ADN51005.1"/>
    <property type="molecule type" value="Genomic_DNA"/>
</dbReference>
<keyword evidence="9 13" id="KW-0540">Nuclease</keyword>
<dbReference type="SUPFAM" id="SSF53098">
    <property type="entry name" value="Ribonuclease H-like"/>
    <property type="match status" value="1"/>
</dbReference>